<dbReference type="Gene3D" id="1.20.58.2220">
    <property type="entry name" value="Formin, FH2 domain"/>
    <property type="match status" value="1"/>
</dbReference>
<feature type="compositionally biased region" description="Gly residues" evidence="1">
    <location>
        <begin position="332"/>
        <end position="345"/>
    </location>
</feature>
<dbReference type="InParanoid" id="A0A0D2VZG9"/>
<feature type="domain" description="FH2" evidence="3">
    <location>
        <begin position="448"/>
        <end position="837"/>
    </location>
</feature>
<dbReference type="Gene3D" id="2.30.29.30">
    <property type="entry name" value="Pleckstrin-homology domain (PH domain)/Phosphotyrosine-binding domain (PTB)"/>
    <property type="match status" value="2"/>
</dbReference>
<feature type="compositionally biased region" description="Pro residues" evidence="1">
    <location>
        <begin position="416"/>
        <end position="438"/>
    </location>
</feature>
<feature type="compositionally biased region" description="Gly residues" evidence="1">
    <location>
        <begin position="403"/>
        <end position="415"/>
    </location>
</feature>
<dbReference type="SUPFAM" id="SSF50729">
    <property type="entry name" value="PH domain-like"/>
    <property type="match status" value="2"/>
</dbReference>
<dbReference type="InterPro" id="IPR011993">
    <property type="entry name" value="PH-like_dom_sf"/>
</dbReference>
<dbReference type="AlphaFoldDB" id="A0A0D2VZG9"/>
<dbReference type="PhylomeDB" id="A0A0D2VZG9"/>
<dbReference type="SUPFAM" id="SSF101447">
    <property type="entry name" value="Formin homology 2 domain (FH2 domain)"/>
    <property type="match status" value="1"/>
</dbReference>
<dbReference type="PROSITE" id="PS50003">
    <property type="entry name" value="PH_DOMAIN"/>
    <property type="match status" value="2"/>
</dbReference>
<evidence type="ECO:0000313" key="5">
    <source>
        <dbReference type="Proteomes" id="UP000008743"/>
    </source>
</evidence>
<protein>
    <submittedName>
        <fullName evidence="4">Uncharacterized protein</fullName>
    </submittedName>
</protein>
<name>A0A0D2VZG9_CAPO3</name>
<dbReference type="EMBL" id="KE346373">
    <property type="protein sequence ID" value="KJE97247.1"/>
    <property type="molecule type" value="Genomic_DNA"/>
</dbReference>
<feature type="compositionally biased region" description="Low complexity" evidence="1">
    <location>
        <begin position="857"/>
        <end position="905"/>
    </location>
</feature>
<sequence>MDVPASGSGSGSEERVFNFGVYKYTKLKSAQRRILQIDFQSRVLCNIKRGNRDKRFEFNQIESCECEDGLRFTINFVNHEPSEYDADSIEEKIRISRLINYIVTKTKQSEQTSQGVDLASQSFAVDGEDGEEGPSSSQGVEVNYSTADLMNQARNVIMEGEVEKRGHSASMMFWARRWLKISEGEVAYFKMDDRENALNIVPLDLRSVTFSRLPNGFVIHTSKKQFSFRVLNLTDKPIAAVEQERDAWYAALLRASSVTAGASEFSGSIASQLAGLTMTMQQQLNDLRSQLSSRKDEVSLGKLENVFALTDKLNDFIHSTSNARGGKNTSASGGGSGALSSGGGLSSALGSAMGRLGRGNQGSSNAPGGDSMHGGSKSGFGDSSNNDGGFGGFGGPPPPPPGMMGGGDGDFGDFGGPPPPPPPMGGFGGAPPPPPPPGMGGNNAGLPPKRVIKPSTKMRPLHWTKVPPMKIATTVWEGVNEEALKFDEMALEETFGLDAKADTKLKRKDRPEVKTLLDGKRGQNIGIFLSGYKGSLSELPKMLCMITDGLPLEHVIAFKRFAPTPEEIEAYKNYKDNKAELAPADQFLMQLIEIPNLNARLDLLFTLREFPDRLADVEPEIQMTLAACKDLLASKEFEEVLQYLLAMGNYLNGSTPRGGAYGFKLNTLMKINEVHGADRKYTLVDFLLETLQKQNPALVEFTKNLASVQLAAQLSVKGISAEGELLKKDLEKIRRNADALKITDTSTAFERKFQTDLLSFLEFHETKLETLSAECVQMNRLFKEVLVKFGETNTTDSEEVFSTINYFATRFTTALEARTGRDLAAEKAKNRASIMPTQAQSPQSTKERETPEWARNSSQRSSAATDSSQSTIPSSNRNSILNNNPNNNPASTSTAAPASPFAANTFKKRDRPMMGYLEKLSGGKHIRPKWDRRWFELQDGYMHYFKKRDGKAVGSVHVKGCPLSIDPKNGKMLFIETPERQWQLRADTEADARDWYEALGANV</sequence>
<keyword evidence="5" id="KW-1185">Reference proteome</keyword>
<gene>
    <name evidence="4" type="ORF">CAOG_007686</name>
</gene>
<dbReference type="Proteomes" id="UP000008743">
    <property type="component" value="Unassembled WGS sequence"/>
</dbReference>
<dbReference type="PROSITE" id="PS51444">
    <property type="entry name" value="FH2"/>
    <property type="match status" value="1"/>
</dbReference>
<dbReference type="SMART" id="SM00498">
    <property type="entry name" value="FH2"/>
    <property type="match status" value="1"/>
</dbReference>
<dbReference type="eggNOG" id="KOG1923">
    <property type="taxonomic scope" value="Eukaryota"/>
</dbReference>
<feature type="domain" description="PH" evidence="2">
    <location>
        <begin position="910"/>
        <end position="1003"/>
    </location>
</feature>
<organism evidence="4 5">
    <name type="scientific">Capsaspora owczarzaki (strain ATCC 30864)</name>
    <dbReference type="NCBI Taxonomy" id="595528"/>
    <lineage>
        <taxon>Eukaryota</taxon>
        <taxon>Filasterea</taxon>
        <taxon>Capsaspora</taxon>
    </lineage>
</organism>
<dbReference type="InterPro" id="IPR015425">
    <property type="entry name" value="FH2_Formin"/>
</dbReference>
<dbReference type="InterPro" id="IPR001849">
    <property type="entry name" value="PH_domain"/>
</dbReference>
<feature type="domain" description="PH" evidence="2">
    <location>
        <begin position="155"/>
        <end position="257"/>
    </location>
</feature>
<feature type="compositionally biased region" description="Polar residues" evidence="1">
    <location>
        <begin position="835"/>
        <end position="844"/>
    </location>
</feature>
<dbReference type="InterPro" id="IPR042201">
    <property type="entry name" value="FH2_Formin_sf"/>
</dbReference>
<evidence type="ECO:0000256" key="1">
    <source>
        <dbReference type="SAM" id="MobiDB-lite"/>
    </source>
</evidence>
<dbReference type="Pfam" id="PF02181">
    <property type="entry name" value="FH2"/>
    <property type="match status" value="1"/>
</dbReference>
<proteinExistence type="predicted"/>
<evidence type="ECO:0000259" key="3">
    <source>
        <dbReference type="PROSITE" id="PS51444"/>
    </source>
</evidence>
<dbReference type="STRING" id="595528.A0A0D2VZG9"/>
<dbReference type="SMART" id="SM00233">
    <property type="entry name" value="PH"/>
    <property type="match status" value="2"/>
</dbReference>
<evidence type="ECO:0000259" key="2">
    <source>
        <dbReference type="PROSITE" id="PS50003"/>
    </source>
</evidence>
<dbReference type="PANTHER" id="PTHR45725">
    <property type="entry name" value="FORMIN HOMOLOGY 2 FAMILY MEMBER"/>
    <property type="match status" value="1"/>
</dbReference>
<dbReference type="Pfam" id="PF00169">
    <property type="entry name" value="PH"/>
    <property type="match status" value="1"/>
</dbReference>
<reference evidence="5" key="1">
    <citation type="submission" date="2011-02" db="EMBL/GenBank/DDBJ databases">
        <title>The Genome Sequence of Capsaspora owczarzaki ATCC 30864.</title>
        <authorList>
            <person name="Russ C."/>
            <person name="Cuomo C."/>
            <person name="Burger G."/>
            <person name="Gray M.W."/>
            <person name="Holland P.W.H."/>
            <person name="King N."/>
            <person name="Lang F.B.F."/>
            <person name="Roger A.J."/>
            <person name="Ruiz-Trillo I."/>
            <person name="Young S.K."/>
            <person name="Zeng Q."/>
            <person name="Gargeya S."/>
            <person name="Alvarado L."/>
            <person name="Berlin A."/>
            <person name="Chapman S.B."/>
            <person name="Chen Z."/>
            <person name="Freedman E."/>
            <person name="Gellesch M."/>
            <person name="Goldberg J."/>
            <person name="Griggs A."/>
            <person name="Gujja S."/>
            <person name="Heilman E."/>
            <person name="Heiman D."/>
            <person name="Howarth C."/>
            <person name="Mehta T."/>
            <person name="Neiman D."/>
            <person name="Pearson M."/>
            <person name="Roberts A."/>
            <person name="Saif S."/>
            <person name="Shea T."/>
            <person name="Shenoy N."/>
            <person name="Sisk P."/>
            <person name="Stolte C."/>
            <person name="Sykes S."/>
            <person name="White J."/>
            <person name="Yandava C."/>
            <person name="Haas B."/>
            <person name="Nusbaum C."/>
            <person name="Birren B."/>
        </authorList>
    </citation>
    <scope>NUCLEOTIDE SEQUENCE</scope>
    <source>
        <strain evidence="5">ATCC 30864</strain>
    </source>
</reference>
<feature type="region of interest" description="Disordered" evidence="1">
    <location>
        <begin position="321"/>
        <end position="451"/>
    </location>
</feature>
<dbReference type="OrthoDB" id="410721at2759"/>
<dbReference type="PANTHER" id="PTHR45725:SF10">
    <property type="entry name" value="FH2 DOMAIN-CONTAINING PROTEIN"/>
    <property type="match status" value="1"/>
</dbReference>
<accession>A0A0D2VZG9</accession>
<feature type="region of interest" description="Disordered" evidence="1">
    <location>
        <begin position="824"/>
        <end position="906"/>
    </location>
</feature>
<dbReference type="InterPro" id="IPR051425">
    <property type="entry name" value="Formin_Homology"/>
</dbReference>
<evidence type="ECO:0000313" key="4">
    <source>
        <dbReference type="EMBL" id="KJE97247.1"/>
    </source>
</evidence>